<gene>
    <name evidence="1" type="ORF">DXA53_06470</name>
</gene>
<accession>A0A413IDG9</accession>
<protein>
    <submittedName>
        <fullName evidence="1">Uncharacterized protein</fullName>
    </submittedName>
</protein>
<dbReference type="EMBL" id="QSCO01000007">
    <property type="protein sequence ID" value="RGY07749.1"/>
    <property type="molecule type" value="Genomic_DNA"/>
</dbReference>
<evidence type="ECO:0000313" key="1">
    <source>
        <dbReference type="EMBL" id="RGY07749.1"/>
    </source>
</evidence>
<dbReference type="Proteomes" id="UP000284434">
    <property type="component" value="Unassembled WGS sequence"/>
</dbReference>
<evidence type="ECO:0000313" key="2">
    <source>
        <dbReference type="Proteomes" id="UP000284434"/>
    </source>
</evidence>
<organism evidence="1 2">
    <name type="scientific">Odoribacter splanchnicus</name>
    <dbReference type="NCBI Taxonomy" id="28118"/>
    <lineage>
        <taxon>Bacteria</taxon>
        <taxon>Pseudomonadati</taxon>
        <taxon>Bacteroidota</taxon>
        <taxon>Bacteroidia</taxon>
        <taxon>Bacteroidales</taxon>
        <taxon>Odoribacteraceae</taxon>
        <taxon>Odoribacter</taxon>
    </lineage>
</organism>
<sequence>MKRINMCGKNTDLMCVIIFLFLIRPLVTPGIDTINEGVQKVFGTLDLFVSLLETEIKYPILQGGILPFWTPSFIVFV</sequence>
<name>A0A413IDG9_9BACT</name>
<dbReference type="AlphaFoldDB" id="A0A413IDG9"/>
<reference evidence="1 2" key="1">
    <citation type="submission" date="2018-08" db="EMBL/GenBank/DDBJ databases">
        <title>A genome reference for cultivated species of the human gut microbiota.</title>
        <authorList>
            <person name="Zou Y."/>
            <person name="Xue W."/>
            <person name="Luo G."/>
        </authorList>
    </citation>
    <scope>NUCLEOTIDE SEQUENCE [LARGE SCALE GENOMIC DNA]</scope>
    <source>
        <strain evidence="1 2">OF03-11</strain>
    </source>
</reference>
<comment type="caution">
    <text evidence="1">The sequence shown here is derived from an EMBL/GenBank/DDBJ whole genome shotgun (WGS) entry which is preliminary data.</text>
</comment>
<proteinExistence type="predicted"/>